<proteinExistence type="predicted"/>
<accession>A0A0P0C9G4</accession>
<dbReference type="Proteomes" id="UP000061382">
    <property type="component" value="Chromosome"/>
</dbReference>
<organism evidence="1 2">
    <name type="scientific">Rufibacter tibetensis</name>
    <dbReference type="NCBI Taxonomy" id="512763"/>
    <lineage>
        <taxon>Bacteria</taxon>
        <taxon>Pseudomonadati</taxon>
        <taxon>Bacteroidota</taxon>
        <taxon>Cytophagia</taxon>
        <taxon>Cytophagales</taxon>
        <taxon>Hymenobacteraceae</taxon>
        <taxon>Rufibacter</taxon>
    </lineage>
</organism>
<dbReference type="KEGG" id="rti:DC20_02555"/>
<gene>
    <name evidence="1" type="ORF">DC20_02555</name>
</gene>
<dbReference type="STRING" id="512763.DC20_02555"/>
<keyword evidence="2" id="KW-1185">Reference proteome</keyword>
<dbReference type="AlphaFoldDB" id="A0A0P0C9G4"/>
<name>A0A0P0C9G4_9BACT</name>
<dbReference type="PATRIC" id="fig|512763.3.peg.567"/>
<evidence type="ECO:0000313" key="1">
    <source>
        <dbReference type="EMBL" id="ALI98060.1"/>
    </source>
</evidence>
<reference evidence="1 2" key="1">
    <citation type="submission" date="2015-08" db="EMBL/GenBank/DDBJ databases">
        <title>Complete genome sequence of Rufibacter tibetensis strain 1351t, a radiation-resistant bacterium from tibet plateau.</title>
        <authorList>
            <person name="Dai J."/>
        </authorList>
    </citation>
    <scope>NUCLEOTIDE SEQUENCE [LARGE SCALE GENOMIC DNA]</scope>
    <source>
        <strain evidence="1 2">1351</strain>
    </source>
</reference>
<dbReference type="EMBL" id="CP012643">
    <property type="protein sequence ID" value="ALI98060.1"/>
    <property type="molecule type" value="Genomic_DNA"/>
</dbReference>
<evidence type="ECO:0000313" key="2">
    <source>
        <dbReference type="Proteomes" id="UP000061382"/>
    </source>
</evidence>
<protein>
    <submittedName>
        <fullName evidence="1">Uncharacterized protein</fullName>
    </submittedName>
</protein>
<sequence length="79" mass="8718">MLLSAIPVFSSSASLLAIDRQKLKEIDISGRKGSARGEDWNCGRERMEGSYETTKHMGLASIPHHVSKNKPITALFYPS</sequence>